<keyword evidence="1" id="KW-1133">Transmembrane helix</keyword>
<evidence type="ECO:0000313" key="3">
    <source>
        <dbReference type="Proteomes" id="UP000193623"/>
    </source>
</evidence>
<feature type="transmembrane region" description="Helical" evidence="1">
    <location>
        <begin position="12"/>
        <end position="33"/>
    </location>
</feature>
<evidence type="ECO:0000256" key="1">
    <source>
        <dbReference type="SAM" id="Phobius"/>
    </source>
</evidence>
<organism evidence="2 3">
    <name type="scientific">Pseudooctadecabacter jejudonensis</name>
    <dbReference type="NCBI Taxonomy" id="1391910"/>
    <lineage>
        <taxon>Bacteria</taxon>
        <taxon>Pseudomonadati</taxon>
        <taxon>Pseudomonadota</taxon>
        <taxon>Alphaproteobacteria</taxon>
        <taxon>Rhodobacterales</taxon>
        <taxon>Paracoccaceae</taxon>
        <taxon>Pseudooctadecabacter</taxon>
    </lineage>
</organism>
<gene>
    <name evidence="2" type="ORF">PSJ8397_02159</name>
</gene>
<dbReference type="AlphaFoldDB" id="A0A1Y5SJN1"/>
<keyword evidence="1" id="KW-0812">Transmembrane</keyword>
<feature type="transmembrane region" description="Helical" evidence="1">
    <location>
        <begin position="39"/>
        <end position="57"/>
    </location>
</feature>
<keyword evidence="1" id="KW-0472">Membrane</keyword>
<accession>A0A1Y5SJN1</accession>
<reference evidence="2 3" key="1">
    <citation type="submission" date="2017-03" db="EMBL/GenBank/DDBJ databases">
        <authorList>
            <person name="Afonso C.L."/>
            <person name="Miller P.J."/>
            <person name="Scott M.A."/>
            <person name="Spackman E."/>
            <person name="Goraichik I."/>
            <person name="Dimitrov K.M."/>
            <person name="Suarez D.L."/>
            <person name="Swayne D.E."/>
        </authorList>
    </citation>
    <scope>NUCLEOTIDE SEQUENCE [LARGE SCALE GENOMIC DNA]</scope>
    <source>
        <strain evidence="2 3">CECT 8397</strain>
    </source>
</reference>
<dbReference type="EMBL" id="FWFT01000003">
    <property type="protein sequence ID" value="SLN42408.1"/>
    <property type="molecule type" value="Genomic_DNA"/>
</dbReference>
<evidence type="ECO:0000313" key="2">
    <source>
        <dbReference type="EMBL" id="SLN42408.1"/>
    </source>
</evidence>
<keyword evidence="3" id="KW-1185">Reference proteome</keyword>
<dbReference type="SUPFAM" id="SSF103481">
    <property type="entry name" value="Multidrug resistance efflux transporter EmrE"/>
    <property type="match status" value="1"/>
</dbReference>
<dbReference type="Proteomes" id="UP000193623">
    <property type="component" value="Unassembled WGS sequence"/>
</dbReference>
<evidence type="ECO:0008006" key="4">
    <source>
        <dbReference type="Google" id="ProtNLM"/>
    </source>
</evidence>
<proteinExistence type="predicted"/>
<sequence length="73" mass="7798">MLTRGYQLGEASYVAINEYSLIVFASFFAWLMWGQSLGWTALAGIALIITSGSIIALRSSRAAPQDKARAGAS</sequence>
<dbReference type="InterPro" id="IPR037185">
    <property type="entry name" value="EmrE-like"/>
</dbReference>
<name>A0A1Y5SJN1_9RHOB</name>
<protein>
    <recommendedName>
        <fullName evidence="4">EamA-like transporter family protein</fullName>
    </recommendedName>
</protein>